<sequence length="177" mass="18640">GLLMVGAMASYGQVSVITGPDVASSTPAGQVYVAEGGSYTLRPLSGGSILLSAGTLITTDGSALTLPTTSTADMNYVKTVTPRVASTSTTSLKLSQKNVSYQYYDGLGRPVQQVAQGASPQFKDVVSNVAYDAVGRQYREYLPYSPMTNDGDYKNDWESAQSAFYGSGTTTDRIAND</sequence>
<reference evidence="2" key="1">
    <citation type="submission" date="2023-06" db="EMBL/GenBank/DDBJ databases">
        <title>Cytophagales bacterium Strain LB-30, isolated from soil.</title>
        <authorList>
            <person name="Liu B."/>
        </authorList>
    </citation>
    <scope>NUCLEOTIDE SEQUENCE</scope>
    <source>
        <strain evidence="2">LB-30</strain>
    </source>
</reference>
<dbReference type="Pfam" id="PF20041">
    <property type="entry name" value="DUF6443"/>
    <property type="match status" value="1"/>
</dbReference>
<evidence type="ECO:0000313" key="2">
    <source>
        <dbReference type="EMBL" id="MDN4167109.1"/>
    </source>
</evidence>
<dbReference type="Proteomes" id="UP001168552">
    <property type="component" value="Unassembled WGS sequence"/>
</dbReference>
<feature type="domain" description="DUF6443" evidence="1">
    <location>
        <begin position="78"/>
        <end position="168"/>
    </location>
</feature>
<dbReference type="InterPro" id="IPR045619">
    <property type="entry name" value="DUF6443"/>
</dbReference>
<gene>
    <name evidence="2" type="ORF">QWY31_16510</name>
</gene>
<name>A0ABT8FA38_9BACT</name>
<protein>
    <submittedName>
        <fullName evidence="2">DUF6443 domain-containing protein</fullName>
    </submittedName>
</protein>
<comment type="caution">
    <text evidence="2">The sequence shown here is derived from an EMBL/GenBank/DDBJ whole genome shotgun (WGS) entry which is preliminary data.</text>
</comment>
<accession>A0ABT8FA38</accession>
<feature type="non-terminal residue" evidence="2">
    <location>
        <position position="1"/>
    </location>
</feature>
<evidence type="ECO:0000259" key="1">
    <source>
        <dbReference type="Pfam" id="PF20041"/>
    </source>
</evidence>
<dbReference type="EMBL" id="JAUHJS010000021">
    <property type="protein sequence ID" value="MDN4167109.1"/>
    <property type="molecule type" value="Genomic_DNA"/>
</dbReference>
<keyword evidence="3" id="KW-1185">Reference proteome</keyword>
<evidence type="ECO:0000313" key="3">
    <source>
        <dbReference type="Proteomes" id="UP001168552"/>
    </source>
</evidence>
<proteinExistence type="predicted"/>
<organism evidence="2 3">
    <name type="scientific">Shiella aurantiaca</name>
    <dbReference type="NCBI Taxonomy" id="3058365"/>
    <lineage>
        <taxon>Bacteria</taxon>
        <taxon>Pseudomonadati</taxon>
        <taxon>Bacteroidota</taxon>
        <taxon>Cytophagia</taxon>
        <taxon>Cytophagales</taxon>
        <taxon>Shiellaceae</taxon>
        <taxon>Shiella</taxon>
    </lineage>
</organism>
<feature type="non-terminal residue" evidence="2">
    <location>
        <position position="177"/>
    </location>
</feature>